<sequence length="336" mass="37821">MITSAQLKASVLTVNSENFDALALDIFRFQAQNNITYAKYLKNLQVDVSTLQSIQDIPFLPIEFFKTQSILTGDIEPKVIFESSGTTGQNTSRHLVADPAFYLQIAEQIFEKFYGKLSDFTILALLPSYLERNNSSLVYMVQHFIQQSKSPDSGFYLNNYQELGATMKRISTENPDKKILLIGVTFGLLDFAEAGLDLSFLQDFNNLIVMETGGMKGRRKELLREEVHEILTKAFAVDNIHSEYGMTELLSQGYSFGEGIFDLPASMKILLRDVNDPFNVKNQLRGGINVIDLANIDSCSFIETKDLGSFVTGNQQFRVLGRFDNSDIRGCNLMIM</sequence>
<dbReference type="Pfam" id="PF04443">
    <property type="entry name" value="LuxE"/>
    <property type="match status" value="1"/>
</dbReference>
<keyword evidence="3" id="KW-1185">Reference proteome</keyword>
<feature type="domain" description="Acyl-protein synthetase LuxE" evidence="1">
    <location>
        <begin position="17"/>
        <end position="334"/>
    </location>
</feature>
<dbReference type="RefSeq" id="WP_323255969.1">
    <property type="nucleotide sequence ID" value="NZ_JAYGIM010000002.1"/>
</dbReference>
<proteinExistence type="predicted"/>
<dbReference type="Proteomes" id="UP001302222">
    <property type="component" value="Unassembled WGS sequence"/>
</dbReference>
<dbReference type="EMBL" id="JAYGIM010000002">
    <property type="protein sequence ID" value="MEA5425592.1"/>
    <property type="molecule type" value="Genomic_DNA"/>
</dbReference>
<reference evidence="2 3" key="1">
    <citation type="submission" date="2023-12" db="EMBL/GenBank/DDBJ databases">
        <title>Novel species of the genus Arcicella isolated from rivers.</title>
        <authorList>
            <person name="Lu H."/>
        </authorList>
    </citation>
    <scope>NUCLEOTIDE SEQUENCE [LARGE SCALE GENOMIC DNA]</scope>
    <source>
        <strain evidence="2 3">DC25W</strain>
    </source>
</reference>
<accession>A0ABU5SE89</accession>
<dbReference type="InterPro" id="IPR007534">
    <property type="entry name" value="LuxE"/>
</dbReference>
<evidence type="ECO:0000313" key="2">
    <source>
        <dbReference type="EMBL" id="MEA5425592.1"/>
    </source>
</evidence>
<name>A0ABU5SE89_9BACT</name>
<organism evidence="2 3">
    <name type="scientific">Arcicella lustrica</name>
    <dbReference type="NCBI Taxonomy" id="2984196"/>
    <lineage>
        <taxon>Bacteria</taxon>
        <taxon>Pseudomonadati</taxon>
        <taxon>Bacteroidota</taxon>
        <taxon>Cytophagia</taxon>
        <taxon>Cytophagales</taxon>
        <taxon>Flectobacillaceae</taxon>
        <taxon>Arcicella</taxon>
    </lineage>
</organism>
<gene>
    <name evidence="2" type="ORF">VB798_03360</name>
</gene>
<protein>
    <recommendedName>
        <fullName evidence="1">Acyl-protein synthetase LuxE domain-containing protein</fullName>
    </recommendedName>
</protein>
<evidence type="ECO:0000313" key="3">
    <source>
        <dbReference type="Proteomes" id="UP001302222"/>
    </source>
</evidence>
<comment type="caution">
    <text evidence="2">The sequence shown here is derived from an EMBL/GenBank/DDBJ whole genome shotgun (WGS) entry which is preliminary data.</text>
</comment>
<evidence type="ECO:0000259" key="1">
    <source>
        <dbReference type="Pfam" id="PF04443"/>
    </source>
</evidence>